<feature type="region of interest" description="Disordered" evidence="12">
    <location>
        <begin position="514"/>
        <end position="560"/>
    </location>
</feature>
<comment type="similarity">
    <text evidence="2">Belongs to the endopolyphosphatase PPN1 family.</text>
</comment>
<dbReference type="GO" id="GO:0000324">
    <property type="term" value="C:fungal-type vacuole"/>
    <property type="evidence" value="ECO:0007669"/>
    <property type="project" value="TreeGrafter"/>
</dbReference>
<feature type="region of interest" description="Disordered" evidence="12">
    <location>
        <begin position="596"/>
        <end position="618"/>
    </location>
</feature>
<name>A0A3D8RM49_9HELO</name>
<feature type="compositionally biased region" description="Basic residues" evidence="12">
    <location>
        <begin position="526"/>
        <end position="537"/>
    </location>
</feature>
<evidence type="ECO:0000256" key="7">
    <source>
        <dbReference type="ARBA" id="ARBA00022801"/>
    </source>
</evidence>
<accession>A0A3D8RM49</accession>
<dbReference type="GO" id="GO:0005774">
    <property type="term" value="C:vacuolar membrane"/>
    <property type="evidence" value="ECO:0007669"/>
    <property type="project" value="UniProtKB-SubCell"/>
</dbReference>
<keyword evidence="13" id="KW-0732">Signal</keyword>
<evidence type="ECO:0000256" key="5">
    <source>
        <dbReference type="ARBA" id="ARBA00022554"/>
    </source>
</evidence>
<dbReference type="GO" id="GO:0004309">
    <property type="term" value="F:exopolyphosphatase activity"/>
    <property type="evidence" value="ECO:0007669"/>
    <property type="project" value="TreeGrafter"/>
</dbReference>
<organism evidence="14 15">
    <name type="scientific">Coleophoma cylindrospora</name>
    <dbReference type="NCBI Taxonomy" id="1849047"/>
    <lineage>
        <taxon>Eukaryota</taxon>
        <taxon>Fungi</taxon>
        <taxon>Dikarya</taxon>
        <taxon>Ascomycota</taxon>
        <taxon>Pezizomycotina</taxon>
        <taxon>Leotiomycetes</taxon>
        <taxon>Helotiales</taxon>
        <taxon>Dermateaceae</taxon>
        <taxon>Coleophoma</taxon>
    </lineage>
</organism>
<keyword evidence="15" id="KW-1185">Reference proteome</keyword>
<keyword evidence="6" id="KW-0812">Transmembrane</keyword>
<dbReference type="InterPro" id="IPR012358">
    <property type="entry name" value="EndopolyPtase_N1"/>
</dbReference>
<dbReference type="GO" id="GO:0008081">
    <property type="term" value="F:phosphoric diester hydrolase activity"/>
    <property type="evidence" value="ECO:0007669"/>
    <property type="project" value="TreeGrafter"/>
</dbReference>
<evidence type="ECO:0000313" key="14">
    <source>
        <dbReference type="EMBL" id="RDW75016.1"/>
    </source>
</evidence>
<evidence type="ECO:0000256" key="8">
    <source>
        <dbReference type="ARBA" id="ARBA00022968"/>
    </source>
</evidence>
<gene>
    <name evidence="14" type="ORF">BP6252_06158</name>
</gene>
<keyword evidence="10" id="KW-0472">Membrane</keyword>
<dbReference type="FunFam" id="3.60.21.10:FF:000082">
    <property type="entry name" value="Endopolyphosphatase"/>
    <property type="match status" value="1"/>
</dbReference>
<evidence type="ECO:0000256" key="10">
    <source>
        <dbReference type="ARBA" id="ARBA00023136"/>
    </source>
</evidence>
<sequence length="749" mass="85327">MSRISRTHPRKQFSTWALLLAALFDPVSNATPIRQLQEQRQSPLHQQADTTAQNAQQLHGRFLHITGRHISISSSCPCSPCTADFHPDQFYKIHASTEEDLACHRGDGPAGTYGAETSDCDSPFSLINATFKWIEDNLSDKIDFVVWTGDSARHDSDEKIPRTQSQVLDTNRFLVSKVVEAFGNGRDEEDATKDLKIPVIPTFGNNDILPHNILQSGPNKWLREYTDVWRKFIPEEQRHGFERGGWFWVEVIPEKLAVFSLNTLYFFNNNAAVDGCASKSEPGYEHMEWLRIQLGFMRQRGMKAILTGHVPPARTDSKQLWDETCWQKYTLWLDRYRDVVVGGLYGHMNIDHFMLQDTKDVDLLAVQGIKPFSEFKRAPLELDDDLTVASASDYLEELRENWSNIPNPNLAVEGLDFADDGADSLLDMAGKKKKKGKKSKKDKALKKIGGPWGERFQVTNVGPSVVPNYFPTLRVIDYNISGLELSKVWSRQSSQAIQEMDWLEEDDGFELTESALGLSESIESGKKKKGKKGKKPKKPENPDLTIPDPPSKLSPPGPAYSPQTLTMLGYTQYFANLTHINNDYVESDNKDLSETIDTDSWHGGKHKDKDPKDNVPKPKTFKFEVEYDTYTDPIYKLKDMTVRSYIKLAHRIGRYKPAKGDQLDDGDNLNEPDTEELSENDDVEDLGGKDKDKKKKKKHHKQKKKNKVWLYFVKRAFVGTMDDENLRKKWDVNRLLDYPLQGAAHDGEL</sequence>
<evidence type="ECO:0000256" key="9">
    <source>
        <dbReference type="ARBA" id="ARBA00022989"/>
    </source>
</evidence>
<evidence type="ECO:0000256" key="2">
    <source>
        <dbReference type="ARBA" id="ARBA00010399"/>
    </source>
</evidence>
<evidence type="ECO:0000256" key="11">
    <source>
        <dbReference type="ARBA" id="ARBA00023180"/>
    </source>
</evidence>
<keyword evidence="9" id="KW-1133">Transmembrane helix</keyword>
<evidence type="ECO:0000256" key="1">
    <source>
        <dbReference type="ARBA" id="ARBA00004576"/>
    </source>
</evidence>
<keyword evidence="7" id="KW-0378">Hydrolase</keyword>
<dbReference type="OrthoDB" id="348678at2759"/>
<dbReference type="InterPro" id="IPR029052">
    <property type="entry name" value="Metallo-depent_PP-like"/>
</dbReference>
<evidence type="ECO:0000256" key="3">
    <source>
        <dbReference type="ARBA" id="ARBA00012459"/>
    </source>
</evidence>
<keyword evidence="8" id="KW-0735">Signal-anchor</keyword>
<protein>
    <recommendedName>
        <fullName evidence="4">Endopolyphosphatase</fullName>
        <ecNumber evidence="3">3.6.1.10</ecNumber>
    </recommendedName>
</protein>
<proteinExistence type="inferred from homology"/>
<feature type="region of interest" description="Disordered" evidence="12">
    <location>
        <begin position="657"/>
        <end position="704"/>
    </location>
</feature>
<reference evidence="14 15" key="1">
    <citation type="journal article" date="2018" name="IMA Fungus">
        <title>IMA Genome-F 9: Draft genome sequence of Annulohypoxylon stygium, Aspergillus mulundensis, Berkeleyomyces basicola (syn. Thielaviopsis basicola), Ceratocystis smalleyi, two Cercospora beticola strains, Coleophoma cylindrospora, Fusarium fracticaudum, Phialophora cf. hyalina, and Morchella septimelata.</title>
        <authorList>
            <person name="Wingfield B.D."/>
            <person name="Bills G.F."/>
            <person name="Dong Y."/>
            <person name="Huang W."/>
            <person name="Nel W.J."/>
            <person name="Swalarsk-Parry B.S."/>
            <person name="Vaghefi N."/>
            <person name="Wilken P.M."/>
            <person name="An Z."/>
            <person name="de Beer Z.W."/>
            <person name="De Vos L."/>
            <person name="Chen L."/>
            <person name="Duong T.A."/>
            <person name="Gao Y."/>
            <person name="Hammerbacher A."/>
            <person name="Kikkert J.R."/>
            <person name="Li Y."/>
            <person name="Li H."/>
            <person name="Li K."/>
            <person name="Li Q."/>
            <person name="Liu X."/>
            <person name="Ma X."/>
            <person name="Naidoo K."/>
            <person name="Pethybridge S.J."/>
            <person name="Sun J."/>
            <person name="Steenkamp E.T."/>
            <person name="van der Nest M.A."/>
            <person name="van Wyk S."/>
            <person name="Wingfield M.J."/>
            <person name="Xiong C."/>
            <person name="Yue Q."/>
            <person name="Zhang X."/>
        </authorList>
    </citation>
    <scope>NUCLEOTIDE SEQUENCE [LARGE SCALE GENOMIC DNA]</scope>
    <source>
        <strain evidence="14 15">BP6252</strain>
    </source>
</reference>
<dbReference type="EMBL" id="PDLM01000006">
    <property type="protein sequence ID" value="RDW75016.1"/>
    <property type="molecule type" value="Genomic_DNA"/>
</dbReference>
<feature type="chain" id="PRO_5017538356" description="Endopolyphosphatase" evidence="13">
    <location>
        <begin position="30"/>
        <end position="749"/>
    </location>
</feature>
<dbReference type="GO" id="GO:0006798">
    <property type="term" value="P:polyphosphate catabolic process"/>
    <property type="evidence" value="ECO:0007669"/>
    <property type="project" value="TreeGrafter"/>
</dbReference>
<dbReference type="Proteomes" id="UP000256645">
    <property type="component" value="Unassembled WGS sequence"/>
</dbReference>
<keyword evidence="11" id="KW-0325">Glycoprotein</keyword>
<dbReference type="GO" id="GO:0000298">
    <property type="term" value="F:endopolyphosphatase activity"/>
    <property type="evidence" value="ECO:0007669"/>
    <property type="project" value="UniProtKB-EC"/>
</dbReference>
<evidence type="ECO:0000313" key="15">
    <source>
        <dbReference type="Proteomes" id="UP000256645"/>
    </source>
</evidence>
<keyword evidence="5" id="KW-0926">Vacuole</keyword>
<dbReference type="PIRSF" id="PIRSF027093">
    <property type="entry name" value="EndopolyPtase_N1"/>
    <property type="match status" value="1"/>
</dbReference>
<evidence type="ECO:0000256" key="13">
    <source>
        <dbReference type="SAM" id="SignalP"/>
    </source>
</evidence>
<evidence type="ECO:0000256" key="6">
    <source>
        <dbReference type="ARBA" id="ARBA00022692"/>
    </source>
</evidence>
<feature type="compositionally biased region" description="Basic residues" evidence="12">
    <location>
        <begin position="692"/>
        <end position="704"/>
    </location>
</feature>
<feature type="compositionally biased region" description="Acidic residues" evidence="12">
    <location>
        <begin position="663"/>
        <end position="685"/>
    </location>
</feature>
<evidence type="ECO:0000256" key="12">
    <source>
        <dbReference type="SAM" id="MobiDB-lite"/>
    </source>
</evidence>
<comment type="subcellular location">
    <subcellularLocation>
        <location evidence="1">Vacuole membrane</location>
        <topology evidence="1">Single-pass type II membrane protein</topology>
    </subcellularLocation>
</comment>
<feature type="signal peptide" evidence="13">
    <location>
        <begin position="1"/>
        <end position="29"/>
    </location>
</feature>
<dbReference type="STRING" id="1849047.A0A3D8RM49"/>
<dbReference type="PANTHER" id="PTHR10340">
    <property type="entry name" value="SPHINGOMYELIN PHOSPHODIESTERASE"/>
    <property type="match status" value="1"/>
</dbReference>
<dbReference type="PANTHER" id="PTHR10340:SF55">
    <property type="entry name" value="ENDOPOLYPHOSPHATASE"/>
    <property type="match status" value="1"/>
</dbReference>
<comment type="caution">
    <text evidence="14">The sequence shown here is derived from an EMBL/GenBank/DDBJ whole genome shotgun (WGS) entry which is preliminary data.</text>
</comment>
<dbReference type="SUPFAM" id="SSF56300">
    <property type="entry name" value="Metallo-dependent phosphatases"/>
    <property type="match status" value="1"/>
</dbReference>
<dbReference type="AlphaFoldDB" id="A0A3D8RM49"/>
<evidence type="ECO:0000256" key="4">
    <source>
        <dbReference type="ARBA" id="ARBA00014458"/>
    </source>
</evidence>
<feature type="compositionally biased region" description="Pro residues" evidence="12">
    <location>
        <begin position="547"/>
        <end position="559"/>
    </location>
</feature>
<dbReference type="EC" id="3.6.1.10" evidence="3"/>